<dbReference type="GO" id="GO:0003993">
    <property type="term" value="F:acid phosphatase activity"/>
    <property type="evidence" value="ECO:0007669"/>
    <property type="project" value="TreeGrafter"/>
</dbReference>
<dbReference type="PANTHER" id="PTHR20963:SF8">
    <property type="entry name" value="MULTIPLE INOSITOL POLYPHOSPHATE PHOSPHATASE 1"/>
    <property type="match status" value="1"/>
</dbReference>
<evidence type="ECO:0000256" key="13">
    <source>
        <dbReference type="ARBA" id="ARBA00043832"/>
    </source>
</evidence>
<comment type="catalytic activity">
    <reaction evidence="12">
        <text>1D-myo-inositol hexakisphosphate + H2O = 1D-myo-inositol 1,2,4,5,6-pentakisphosphate + phosphate</text>
        <dbReference type="Rhea" id="RHEA:16989"/>
        <dbReference type="ChEBI" id="CHEBI:15377"/>
        <dbReference type="ChEBI" id="CHEBI:43474"/>
        <dbReference type="ChEBI" id="CHEBI:57798"/>
        <dbReference type="ChEBI" id="CHEBI:58130"/>
        <dbReference type="EC" id="3.1.3.62"/>
    </reaction>
    <physiologicalReaction direction="left-to-right" evidence="12">
        <dbReference type="Rhea" id="RHEA:16990"/>
    </physiologicalReaction>
</comment>
<dbReference type="PROSITE" id="PS51257">
    <property type="entry name" value="PROKAR_LIPOPROTEIN"/>
    <property type="match status" value="1"/>
</dbReference>
<keyword evidence="8" id="KW-0472">Membrane</keyword>
<dbReference type="AlphaFoldDB" id="A0AAW6TKX3"/>
<comment type="catalytic activity">
    <reaction evidence="13">
        <text>(2R)-2,3-bisphosphoglycerate + H2O = (2R)-2-phosphoglycerate + phosphate</text>
        <dbReference type="Rhea" id="RHEA:27381"/>
        <dbReference type="ChEBI" id="CHEBI:15377"/>
        <dbReference type="ChEBI" id="CHEBI:43474"/>
        <dbReference type="ChEBI" id="CHEBI:58248"/>
        <dbReference type="ChEBI" id="CHEBI:58289"/>
        <dbReference type="EC" id="3.1.3.80"/>
    </reaction>
    <physiologicalReaction direction="left-to-right" evidence="13">
        <dbReference type="Rhea" id="RHEA:27382"/>
    </physiologicalReaction>
</comment>
<evidence type="ECO:0000256" key="5">
    <source>
        <dbReference type="ARBA" id="ARBA00018097"/>
    </source>
</evidence>
<evidence type="ECO:0000313" key="15">
    <source>
        <dbReference type="EMBL" id="MDI4510749.1"/>
    </source>
</evidence>
<comment type="subcellular location">
    <subcellularLocation>
        <location evidence="1">Membrane</location>
    </subcellularLocation>
</comment>
<keyword evidence="6" id="KW-0732">Signal</keyword>
<organism evidence="15">
    <name type="scientific">Faucicola osloensis</name>
    <name type="common">Moraxella osloensis</name>
    <dbReference type="NCBI Taxonomy" id="34062"/>
    <lineage>
        <taxon>Bacteria</taxon>
        <taxon>Pseudomonadati</taxon>
        <taxon>Pseudomonadota</taxon>
        <taxon>Gammaproteobacteria</taxon>
        <taxon>Moraxellales</taxon>
        <taxon>Moraxellaceae</taxon>
        <taxon>Faucicola</taxon>
    </lineage>
</organism>
<evidence type="ECO:0000256" key="14">
    <source>
        <dbReference type="SAM" id="Coils"/>
    </source>
</evidence>
<feature type="coiled-coil region" evidence="14">
    <location>
        <begin position="261"/>
        <end position="288"/>
    </location>
</feature>
<dbReference type="EC" id="3.1.3.62" evidence="4"/>
<evidence type="ECO:0000256" key="7">
    <source>
        <dbReference type="ARBA" id="ARBA00022801"/>
    </source>
</evidence>
<comment type="similarity">
    <text evidence="2">Belongs to the histidine acid phosphatase family. MINPP1 subfamily.</text>
</comment>
<proteinExistence type="inferred from homology"/>
<evidence type="ECO:0000256" key="2">
    <source>
        <dbReference type="ARBA" id="ARBA00008422"/>
    </source>
</evidence>
<evidence type="ECO:0000256" key="6">
    <source>
        <dbReference type="ARBA" id="ARBA00022729"/>
    </source>
</evidence>
<dbReference type="Gene3D" id="3.40.50.1240">
    <property type="entry name" value="Phosphoglycerate mutase-like"/>
    <property type="match status" value="1"/>
</dbReference>
<dbReference type="EMBL" id="SSCJ01000012">
    <property type="protein sequence ID" value="MDI4510749.1"/>
    <property type="molecule type" value="Genomic_DNA"/>
</dbReference>
<sequence length="539" mass="60159">MQNSVKFLLSSLTLSMLLVGCNDDNNSNTSSFNYPPSNPSSPTIPKVEEKFYQTKTPYQPQQDTTSYERAPTGYNAVFTESVARHGSRGLSSLKYDLALYNLWLKAKEEGALTSLGEQLGPDLQKMMTTNILLGYGVEGISKPGYGNETRIGIKEHRGIADRLLQRLPELFNQAATNQKHIQVVSSGVDRAVDSAKFFTNELITKQPSLKSIVTPQSYTQLSKNSLPSITDDGVNRFLLYFHSLNATDDLVTMSTDPNYEIYTASQNYQEFESNNKDLQQKLSLINSDKKAQDTAVQVLTPLFKPEFINKLGQTGYTFSNQGNITATAPDGKVLTETGKGKNTIANAVDAAAYLYELYSINGGMADELGATSFNKYMPLSAAEYYAQFNDANDFYQKGPSFSESGNVTSTMAKGLKQDFFTQVDKVIDGNQNNVAVLRFTHAEIMIPLATSFELKNMMSPLPLTQTYNYQNSSWRGVDISPMAANMQWDIYKNGNNKVLVKMLYNEKETLFKPSCDSARYSKNSYFYDYQKLKLCYGIL</sequence>
<protein>
    <recommendedName>
        <fullName evidence="5">Multiple inositol polyphosphate phosphatase 1</fullName>
        <ecNumber evidence="4">3.1.3.62</ecNumber>
        <ecNumber evidence="3">3.1.3.80</ecNumber>
    </recommendedName>
    <alternativeName>
        <fullName evidence="9">2,3-bisphosphoglycerate 3-phosphatase</fullName>
    </alternativeName>
</protein>
<dbReference type="EC" id="3.1.3.80" evidence="3"/>
<evidence type="ECO:0000256" key="8">
    <source>
        <dbReference type="ARBA" id="ARBA00023136"/>
    </source>
</evidence>
<evidence type="ECO:0000256" key="1">
    <source>
        <dbReference type="ARBA" id="ARBA00004370"/>
    </source>
</evidence>
<evidence type="ECO:0000256" key="12">
    <source>
        <dbReference type="ARBA" id="ARBA00043691"/>
    </source>
</evidence>
<evidence type="ECO:0000256" key="11">
    <source>
        <dbReference type="ARBA" id="ARBA00043671"/>
    </source>
</evidence>
<evidence type="ECO:0000256" key="10">
    <source>
        <dbReference type="ARBA" id="ARBA00043668"/>
    </source>
</evidence>
<dbReference type="PANTHER" id="PTHR20963">
    <property type="entry name" value="MULTIPLE INOSITOL POLYPHOSPHATE PHOSPHATASE-RELATED"/>
    <property type="match status" value="1"/>
</dbReference>
<keyword evidence="14" id="KW-0175">Coiled coil</keyword>
<dbReference type="Pfam" id="PF00328">
    <property type="entry name" value="His_Phos_2"/>
    <property type="match status" value="1"/>
</dbReference>
<dbReference type="GO" id="GO:0052745">
    <property type="term" value="F:inositol phosphate phosphatase activity"/>
    <property type="evidence" value="ECO:0007669"/>
    <property type="project" value="TreeGrafter"/>
</dbReference>
<gene>
    <name evidence="15" type="ORF">E6P75_11130</name>
</gene>
<dbReference type="SUPFAM" id="SSF53254">
    <property type="entry name" value="Phosphoglycerate mutase-like"/>
    <property type="match status" value="1"/>
</dbReference>
<evidence type="ECO:0000256" key="3">
    <source>
        <dbReference type="ARBA" id="ARBA00012976"/>
    </source>
</evidence>
<reference evidence="15" key="1">
    <citation type="submission" date="2019-04" db="EMBL/GenBank/DDBJ databases">
        <title>Moraxella osloensis CCUG 73412, isolated from corneal scrapings as causative agent of keratitis.</title>
        <authorList>
            <person name="Connolly G."/>
            <person name="Jaen-Luchoro D."/>
            <person name="Pinyeiro-Iglesias B."/>
            <person name="Curry A."/>
            <person name="Knowles S."/>
            <person name="Moore E.R.B."/>
        </authorList>
    </citation>
    <scope>NUCLEOTIDE SEQUENCE</scope>
    <source>
        <strain evidence="15">CCUG 73412</strain>
    </source>
</reference>
<accession>A0AAW6TKX3</accession>
<dbReference type="InterPro" id="IPR029033">
    <property type="entry name" value="His_PPase_superfam"/>
</dbReference>
<keyword evidence="7" id="KW-0378">Hydrolase</keyword>
<evidence type="ECO:0000256" key="9">
    <source>
        <dbReference type="ARBA" id="ARBA00031642"/>
    </source>
</evidence>
<comment type="catalytic activity">
    <reaction evidence="10">
        <text>1D-myo-inositol 1,2,5,6-tetrakisphosphate + H2O = 1D-myo-inositol 1,2,6-trisphosphate + phosphate</text>
        <dbReference type="Rhea" id="RHEA:77119"/>
        <dbReference type="ChEBI" id="CHEBI:15377"/>
        <dbReference type="ChEBI" id="CHEBI:43474"/>
        <dbReference type="ChEBI" id="CHEBI:195535"/>
        <dbReference type="ChEBI" id="CHEBI:195537"/>
        <dbReference type="EC" id="3.1.3.62"/>
    </reaction>
    <physiologicalReaction direction="left-to-right" evidence="10">
        <dbReference type="Rhea" id="RHEA:77120"/>
    </physiologicalReaction>
</comment>
<evidence type="ECO:0000256" key="4">
    <source>
        <dbReference type="ARBA" id="ARBA00013040"/>
    </source>
</evidence>
<dbReference type="InterPro" id="IPR000560">
    <property type="entry name" value="His_Pase_clade-2"/>
</dbReference>
<dbReference type="GO" id="GO:0034417">
    <property type="term" value="F:bisphosphoglycerate 3-phosphatase activity"/>
    <property type="evidence" value="ECO:0007669"/>
    <property type="project" value="UniProtKB-EC"/>
</dbReference>
<comment type="catalytic activity">
    <reaction evidence="11">
        <text>1D-myo-inositol 1,2,4,5,6-pentakisphosphate + H2O = 1D-myo-inositol 1,2,5,6-tetrakisphosphate + phosphate</text>
        <dbReference type="Rhea" id="RHEA:77115"/>
        <dbReference type="ChEBI" id="CHEBI:15377"/>
        <dbReference type="ChEBI" id="CHEBI:43474"/>
        <dbReference type="ChEBI" id="CHEBI:57798"/>
        <dbReference type="ChEBI" id="CHEBI:195535"/>
        <dbReference type="EC" id="3.1.3.62"/>
    </reaction>
    <physiologicalReaction direction="left-to-right" evidence="11">
        <dbReference type="Rhea" id="RHEA:77116"/>
    </physiologicalReaction>
</comment>
<comment type="caution">
    <text evidence="15">The sequence shown here is derived from an EMBL/GenBank/DDBJ whole genome shotgun (WGS) entry which is preliminary data.</text>
</comment>
<name>A0AAW6TKX3_FAUOS</name>
<dbReference type="GO" id="GO:0016020">
    <property type="term" value="C:membrane"/>
    <property type="evidence" value="ECO:0007669"/>
    <property type="project" value="UniProtKB-SubCell"/>
</dbReference>